<dbReference type="Proteomes" id="UP000886842">
    <property type="component" value="Unassembled WGS sequence"/>
</dbReference>
<dbReference type="SUPFAM" id="SSF56601">
    <property type="entry name" value="beta-lactamase/transpeptidase-like"/>
    <property type="match status" value="1"/>
</dbReference>
<feature type="domain" description="Beta-lactamase-related" evidence="1">
    <location>
        <begin position="52"/>
        <end position="339"/>
    </location>
</feature>
<evidence type="ECO:0000259" key="1">
    <source>
        <dbReference type="Pfam" id="PF00144"/>
    </source>
</evidence>
<accession>A0A9D1H006</accession>
<comment type="caution">
    <text evidence="2">The sequence shown here is derived from an EMBL/GenBank/DDBJ whole genome shotgun (WGS) entry which is preliminary data.</text>
</comment>
<protein>
    <submittedName>
        <fullName evidence="2">Beta-lactamase family protein</fullName>
    </submittedName>
</protein>
<dbReference type="PANTHER" id="PTHR43283">
    <property type="entry name" value="BETA-LACTAMASE-RELATED"/>
    <property type="match status" value="1"/>
</dbReference>
<dbReference type="InterPro" id="IPR012338">
    <property type="entry name" value="Beta-lactam/transpept-like"/>
</dbReference>
<dbReference type="Pfam" id="PF00144">
    <property type="entry name" value="Beta-lactamase"/>
    <property type="match status" value="1"/>
</dbReference>
<name>A0A9D1H006_9ACTN</name>
<dbReference type="InterPro" id="IPR050789">
    <property type="entry name" value="Diverse_Enzym_Activities"/>
</dbReference>
<reference evidence="2" key="2">
    <citation type="journal article" date="2021" name="PeerJ">
        <title>Extensive microbial diversity within the chicken gut microbiome revealed by metagenomics and culture.</title>
        <authorList>
            <person name="Gilroy R."/>
            <person name="Ravi A."/>
            <person name="Getino M."/>
            <person name="Pursley I."/>
            <person name="Horton D.L."/>
            <person name="Alikhan N.F."/>
            <person name="Baker D."/>
            <person name="Gharbi K."/>
            <person name="Hall N."/>
            <person name="Watson M."/>
            <person name="Adriaenssens E.M."/>
            <person name="Foster-Nyarko E."/>
            <person name="Jarju S."/>
            <person name="Secka A."/>
            <person name="Antonio M."/>
            <person name="Oren A."/>
            <person name="Chaudhuri R.R."/>
            <person name="La Ragione R."/>
            <person name="Hildebrand F."/>
            <person name="Pallen M.J."/>
        </authorList>
    </citation>
    <scope>NUCLEOTIDE SEQUENCE</scope>
    <source>
        <strain evidence="2">ChiGjej1B1-24693</strain>
    </source>
</reference>
<proteinExistence type="predicted"/>
<dbReference type="Gene3D" id="3.40.710.10">
    <property type="entry name" value="DD-peptidase/beta-lactamase superfamily"/>
    <property type="match status" value="1"/>
</dbReference>
<dbReference type="InterPro" id="IPR001466">
    <property type="entry name" value="Beta-lactam-related"/>
</dbReference>
<reference evidence="2" key="1">
    <citation type="submission" date="2020-10" db="EMBL/GenBank/DDBJ databases">
        <authorList>
            <person name="Gilroy R."/>
        </authorList>
    </citation>
    <scope>NUCLEOTIDE SEQUENCE</scope>
    <source>
        <strain evidence="2">ChiGjej1B1-24693</strain>
    </source>
</reference>
<evidence type="ECO:0000313" key="3">
    <source>
        <dbReference type="Proteomes" id="UP000886842"/>
    </source>
</evidence>
<sequence length="358" mass="39689">MKTFSERLAGLDRTLARITRRRSARSRGVLPAPQVFVRAPDWHYQFGDPGPFHAASAGKLMTATLIAQLVEHGDLGFESCLAELLPATIIQRLSQAEGVDMASAITVEHLLTQTSGLPDYFETRRGHDTAASIRGIARDRDHQWSPTELLDEAARLPSDGPPGVRYRYSDTNWVLLGLIAEQATGTAFATLLRERIFGPCEMIRASTPYDPTLNTDLAALEIAPFWLGRHELSRAASVSLDWAGGNIVTTPLEWAQFLRCLADGTLVSPTTLDHLTRTRNRFRPGIHYGAGTMTIRFDQMLPLFARGLPHPIGHVGVWATHAFWYPHLDAQVVLNFHSDRAMQSSFLVHLQIARLLAS</sequence>
<dbReference type="EMBL" id="DVLP01000407">
    <property type="protein sequence ID" value="HIT76686.1"/>
    <property type="molecule type" value="Genomic_DNA"/>
</dbReference>
<evidence type="ECO:0000313" key="2">
    <source>
        <dbReference type="EMBL" id="HIT76686.1"/>
    </source>
</evidence>
<dbReference type="AlphaFoldDB" id="A0A9D1H006"/>
<gene>
    <name evidence="2" type="ORF">IAA98_13975</name>
</gene>
<organism evidence="2 3">
    <name type="scientific">Candidatus Avipropionibacterium avicola</name>
    <dbReference type="NCBI Taxonomy" id="2840701"/>
    <lineage>
        <taxon>Bacteria</taxon>
        <taxon>Bacillati</taxon>
        <taxon>Actinomycetota</taxon>
        <taxon>Actinomycetes</taxon>
        <taxon>Propionibacteriales</taxon>
        <taxon>Propionibacteriaceae</taxon>
        <taxon>Propionibacteriaceae incertae sedis</taxon>
        <taxon>Candidatus Avipropionibacterium</taxon>
    </lineage>
</organism>